<feature type="domain" description="Methyltransferase type 11" evidence="4">
    <location>
        <begin position="66"/>
        <end position="159"/>
    </location>
</feature>
<evidence type="ECO:0000259" key="4">
    <source>
        <dbReference type="Pfam" id="PF08241"/>
    </source>
</evidence>
<dbReference type="Pfam" id="PF08241">
    <property type="entry name" value="Methyltransf_11"/>
    <property type="match status" value="1"/>
</dbReference>
<proteinExistence type="predicted"/>
<dbReference type="AlphaFoldDB" id="A0A402CAJ8"/>
<evidence type="ECO:0000256" key="1">
    <source>
        <dbReference type="ARBA" id="ARBA00022603"/>
    </source>
</evidence>
<reference evidence="5 6" key="1">
    <citation type="submission" date="2018-11" db="EMBL/GenBank/DDBJ databases">
        <title>Microbial catabolism of amino acid.</title>
        <authorList>
            <person name="Hibi M."/>
            <person name="Ogawa J."/>
        </authorList>
    </citation>
    <scope>NUCLEOTIDE SEQUENCE [LARGE SCALE GENOMIC DNA]</scope>
    <source>
        <strain evidence="5 6">C31-06</strain>
    </source>
</reference>
<dbReference type="GO" id="GO:0008757">
    <property type="term" value="F:S-adenosylmethionine-dependent methyltransferase activity"/>
    <property type="evidence" value="ECO:0007669"/>
    <property type="project" value="InterPro"/>
</dbReference>
<dbReference type="GO" id="GO:0032259">
    <property type="term" value="P:methylation"/>
    <property type="evidence" value="ECO:0007669"/>
    <property type="project" value="UniProtKB-KW"/>
</dbReference>
<dbReference type="PANTHER" id="PTHR43464">
    <property type="entry name" value="METHYLTRANSFERASE"/>
    <property type="match status" value="1"/>
</dbReference>
<dbReference type="Gene3D" id="3.40.50.150">
    <property type="entry name" value="Vaccinia Virus protein VP39"/>
    <property type="match status" value="1"/>
</dbReference>
<evidence type="ECO:0000313" key="5">
    <source>
        <dbReference type="EMBL" id="GCE40638.1"/>
    </source>
</evidence>
<gene>
    <name evidence="5" type="ORF">Rhow_004281</name>
</gene>
<dbReference type="EMBL" id="BHYM01000037">
    <property type="protein sequence ID" value="GCE40638.1"/>
    <property type="molecule type" value="Genomic_DNA"/>
</dbReference>
<evidence type="ECO:0000313" key="6">
    <source>
        <dbReference type="Proteomes" id="UP000287519"/>
    </source>
</evidence>
<evidence type="ECO:0000256" key="3">
    <source>
        <dbReference type="ARBA" id="ARBA00022691"/>
    </source>
</evidence>
<accession>A0A402CAJ8</accession>
<dbReference type="InterPro" id="IPR013216">
    <property type="entry name" value="Methyltransf_11"/>
</dbReference>
<sequence>MTSSATQRLEPAATPMRHDRVVAIFNDYDKYASAYDADIEDNVYNALYERPATLALVGDVAGRRVLDAGCGSGVLSQALAASGAAVTGVDLSTNLLAIARHRLGPDVPLIQADLDQQLPIRSSTFDVVVASLVMHYLHDWSGPLSEFRRVLAPGGCVIISTHHPFVDFRPSGQGDYLGTFEFTEEWVKSGERFLMRFWHRPLHAMFDAFTAAGFTVERVSEPRPGAAVRDRSPELFEQLSREAPFIFFILRSDDRDPSPAGETPSR</sequence>
<evidence type="ECO:0000256" key="2">
    <source>
        <dbReference type="ARBA" id="ARBA00022679"/>
    </source>
</evidence>
<name>A0A402CAJ8_RHOWR</name>
<dbReference type="Proteomes" id="UP000287519">
    <property type="component" value="Unassembled WGS sequence"/>
</dbReference>
<dbReference type="CDD" id="cd02440">
    <property type="entry name" value="AdoMet_MTases"/>
    <property type="match status" value="1"/>
</dbReference>
<keyword evidence="3" id="KW-0949">S-adenosyl-L-methionine</keyword>
<organism evidence="5 6">
    <name type="scientific">Rhodococcus wratislaviensis</name>
    <name type="common">Tsukamurella wratislaviensis</name>
    <dbReference type="NCBI Taxonomy" id="44752"/>
    <lineage>
        <taxon>Bacteria</taxon>
        <taxon>Bacillati</taxon>
        <taxon>Actinomycetota</taxon>
        <taxon>Actinomycetes</taxon>
        <taxon>Mycobacteriales</taxon>
        <taxon>Nocardiaceae</taxon>
        <taxon>Rhodococcus</taxon>
    </lineage>
</organism>
<protein>
    <submittedName>
        <fullName evidence="5">Methyltransferase</fullName>
    </submittedName>
</protein>
<dbReference type="SUPFAM" id="SSF53335">
    <property type="entry name" value="S-adenosyl-L-methionine-dependent methyltransferases"/>
    <property type="match status" value="1"/>
</dbReference>
<keyword evidence="2 5" id="KW-0808">Transferase</keyword>
<dbReference type="InterPro" id="IPR029063">
    <property type="entry name" value="SAM-dependent_MTases_sf"/>
</dbReference>
<keyword evidence="1 5" id="KW-0489">Methyltransferase</keyword>
<comment type="caution">
    <text evidence="5">The sequence shown here is derived from an EMBL/GenBank/DDBJ whole genome shotgun (WGS) entry which is preliminary data.</text>
</comment>
<keyword evidence="6" id="KW-1185">Reference proteome</keyword>
<dbReference type="PANTHER" id="PTHR43464:SF19">
    <property type="entry name" value="UBIQUINONE BIOSYNTHESIS O-METHYLTRANSFERASE, MITOCHONDRIAL"/>
    <property type="match status" value="1"/>
</dbReference>